<evidence type="ECO:0000313" key="3">
    <source>
        <dbReference type="Proteomes" id="UP001305647"/>
    </source>
</evidence>
<dbReference type="InterPro" id="IPR025676">
    <property type="entry name" value="Clr5_dom"/>
</dbReference>
<dbReference type="Pfam" id="PF14420">
    <property type="entry name" value="Clr5"/>
    <property type="match status" value="1"/>
</dbReference>
<protein>
    <recommendedName>
        <fullName evidence="1">Clr5 domain-containing protein</fullName>
    </recommendedName>
</protein>
<accession>A0AAN6T065</accession>
<name>A0AAN6T065_9PEZI</name>
<dbReference type="PANTHER" id="PTHR38788:SF3">
    <property type="entry name" value="CLR5 DOMAIN-CONTAINING PROTEIN"/>
    <property type="match status" value="1"/>
</dbReference>
<reference evidence="2" key="2">
    <citation type="submission" date="2023-05" db="EMBL/GenBank/DDBJ databases">
        <authorList>
            <consortium name="Lawrence Berkeley National Laboratory"/>
            <person name="Steindorff A."/>
            <person name="Hensen N."/>
            <person name="Bonometti L."/>
            <person name="Westerberg I."/>
            <person name="Brannstrom I.O."/>
            <person name="Guillou S."/>
            <person name="Cros-Aarteil S."/>
            <person name="Calhoun S."/>
            <person name="Haridas S."/>
            <person name="Kuo A."/>
            <person name="Mondo S."/>
            <person name="Pangilinan J."/>
            <person name="Riley R."/>
            <person name="Labutti K."/>
            <person name="Andreopoulos B."/>
            <person name="Lipzen A."/>
            <person name="Chen C."/>
            <person name="Yanf M."/>
            <person name="Daum C."/>
            <person name="Ng V."/>
            <person name="Clum A."/>
            <person name="Ohm R."/>
            <person name="Martin F."/>
            <person name="Silar P."/>
            <person name="Natvig D."/>
            <person name="Lalanne C."/>
            <person name="Gautier V."/>
            <person name="Ament-Velasquez S.L."/>
            <person name="Kruys A."/>
            <person name="Hutchinson M.I."/>
            <person name="Powell A.J."/>
            <person name="Barry K."/>
            <person name="Miller A.N."/>
            <person name="Grigoriev I.V."/>
            <person name="Debuchy R."/>
            <person name="Gladieux P."/>
            <person name="Thoren M.H."/>
            <person name="Johannesson H."/>
        </authorList>
    </citation>
    <scope>NUCLEOTIDE SEQUENCE</scope>
    <source>
        <strain evidence="2">CBS 757.83</strain>
    </source>
</reference>
<dbReference type="Proteomes" id="UP001305647">
    <property type="component" value="Unassembled WGS sequence"/>
</dbReference>
<reference evidence="2" key="1">
    <citation type="journal article" date="2023" name="Mol. Phylogenet. Evol.">
        <title>Genome-scale phylogeny and comparative genomics of the fungal order Sordariales.</title>
        <authorList>
            <person name="Hensen N."/>
            <person name="Bonometti L."/>
            <person name="Westerberg I."/>
            <person name="Brannstrom I.O."/>
            <person name="Guillou S."/>
            <person name="Cros-Aarteil S."/>
            <person name="Calhoun S."/>
            <person name="Haridas S."/>
            <person name="Kuo A."/>
            <person name="Mondo S."/>
            <person name="Pangilinan J."/>
            <person name="Riley R."/>
            <person name="LaButti K."/>
            <person name="Andreopoulos B."/>
            <person name="Lipzen A."/>
            <person name="Chen C."/>
            <person name="Yan M."/>
            <person name="Daum C."/>
            <person name="Ng V."/>
            <person name="Clum A."/>
            <person name="Steindorff A."/>
            <person name="Ohm R.A."/>
            <person name="Martin F."/>
            <person name="Silar P."/>
            <person name="Natvig D.O."/>
            <person name="Lalanne C."/>
            <person name="Gautier V."/>
            <person name="Ament-Velasquez S.L."/>
            <person name="Kruys A."/>
            <person name="Hutchinson M.I."/>
            <person name="Powell A.J."/>
            <person name="Barry K."/>
            <person name="Miller A.N."/>
            <person name="Grigoriev I.V."/>
            <person name="Debuchy R."/>
            <person name="Gladieux P."/>
            <person name="Hiltunen Thoren M."/>
            <person name="Johannesson H."/>
        </authorList>
    </citation>
    <scope>NUCLEOTIDE SEQUENCE</scope>
    <source>
        <strain evidence="2">CBS 757.83</strain>
    </source>
</reference>
<evidence type="ECO:0000313" key="2">
    <source>
        <dbReference type="EMBL" id="KAK4100255.1"/>
    </source>
</evidence>
<keyword evidence="3" id="KW-1185">Reference proteome</keyword>
<gene>
    <name evidence="2" type="ORF">N658DRAFT_507990</name>
</gene>
<proteinExistence type="predicted"/>
<dbReference type="AlphaFoldDB" id="A0AAN6T065"/>
<feature type="domain" description="Clr5" evidence="1">
    <location>
        <begin position="16"/>
        <end position="67"/>
    </location>
</feature>
<evidence type="ECO:0000259" key="1">
    <source>
        <dbReference type="Pfam" id="PF14420"/>
    </source>
</evidence>
<comment type="caution">
    <text evidence="2">The sequence shown here is derived from an EMBL/GenBank/DDBJ whole genome shotgun (WGS) entry which is preliminary data.</text>
</comment>
<sequence length="511" mass="56749">MNNFIEGSRKCSPRIPDEKWMEVQPILIALYTVNTLPEVMAIMEHDHQFFATRRQYVHRFQAWKIKKYKNKEASPESATEGPVLKERPAEAFPPLTQAPLATRIPPVHTFTDPPVSSIHAALVREQSDWTSQLVSAVDKTRCLRLADMLFALGDFHHCFNINATLWDHQHPQDYHITCVRTAQSLAQAGLVRPNVESDVSYSQENDETWTATLSEFLWAYTFDWDRDVGHRLVQIGKIVSKIVDDPYGQDFLKPLAPRGPCLDVLAYIFFRAGLVRYNRQCQDDSVDIPRVLQQFLSQQPAFQQGPDLEFDPLLHLDSLTSCLSWCAETLSATADISPEMIPGADGNPVAQAYALLCTLWSLSLSPQAEASGTGPDFSPLTWANTSKRQLGIAPTELLGAVVCMITAAAAQHNNRDIRVPQTLRQRALAGAHALRGLDSNELIYRFLGQVWAANESLAFRADGPPHGSRHDVEMVEAARGFVAESLGICLPPLGQGAVVYPLVLAGFDTVG</sequence>
<organism evidence="2 3">
    <name type="scientific">Parathielavia hyrcaniae</name>
    <dbReference type="NCBI Taxonomy" id="113614"/>
    <lineage>
        <taxon>Eukaryota</taxon>
        <taxon>Fungi</taxon>
        <taxon>Dikarya</taxon>
        <taxon>Ascomycota</taxon>
        <taxon>Pezizomycotina</taxon>
        <taxon>Sordariomycetes</taxon>
        <taxon>Sordariomycetidae</taxon>
        <taxon>Sordariales</taxon>
        <taxon>Chaetomiaceae</taxon>
        <taxon>Parathielavia</taxon>
    </lineage>
</organism>
<dbReference type="EMBL" id="MU863642">
    <property type="protein sequence ID" value="KAK4100255.1"/>
    <property type="molecule type" value="Genomic_DNA"/>
</dbReference>
<dbReference type="PANTHER" id="PTHR38788">
    <property type="entry name" value="CLR5 DOMAIN-CONTAINING PROTEIN"/>
    <property type="match status" value="1"/>
</dbReference>